<dbReference type="AlphaFoldDB" id="A0A1M4PL24"/>
<protein>
    <submittedName>
        <fullName evidence="1">Uncharacterized protein</fullName>
    </submittedName>
</protein>
<dbReference type="Proteomes" id="UP000245423">
    <property type="component" value="Chromosome 1"/>
</dbReference>
<gene>
    <name evidence="1" type="ORF">CUESP1_0746</name>
</gene>
<sequence>MKIIIDSRAKEYIKKANEDKAITINLFEASNC</sequence>
<accession>A0A1M4PL24</accession>
<dbReference type="EMBL" id="LT669839">
    <property type="protein sequence ID" value="SHD76127.1"/>
    <property type="molecule type" value="Genomic_DNA"/>
</dbReference>
<organism evidence="1 2">
    <name type="scientific">[Clostridium] ultunense Esp</name>
    <dbReference type="NCBI Taxonomy" id="1288971"/>
    <lineage>
        <taxon>Bacteria</taxon>
        <taxon>Bacillati</taxon>
        <taxon>Bacillota</taxon>
        <taxon>Tissierellia</taxon>
        <taxon>Tissierellales</taxon>
        <taxon>Tepidimicrobiaceae</taxon>
        <taxon>Schnuerera</taxon>
    </lineage>
</organism>
<keyword evidence="2" id="KW-1185">Reference proteome</keyword>
<name>A0A1M4PL24_9FIRM</name>
<proteinExistence type="predicted"/>
<evidence type="ECO:0000313" key="2">
    <source>
        <dbReference type="Proteomes" id="UP000245423"/>
    </source>
</evidence>
<reference evidence="1 2" key="1">
    <citation type="submission" date="2016-11" db="EMBL/GenBank/DDBJ databases">
        <authorList>
            <person name="Manzoor S."/>
        </authorList>
    </citation>
    <scope>NUCLEOTIDE SEQUENCE [LARGE SCALE GENOMIC DNA]</scope>
    <source>
        <strain evidence="1">Clostridium ultunense strain Esp</strain>
    </source>
</reference>
<evidence type="ECO:0000313" key="1">
    <source>
        <dbReference type="EMBL" id="SHD76127.1"/>
    </source>
</evidence>